<evidence type="ECO:0000256" key="1">
    <source>
        <dbReference type="SAM" id="MobiDB-lite"/>
    </source>
</evidence>
<dbReference type="Pfam" id="PF15375">
    <property type="entry name" value="FSAF1"/>
    <property type="match status" value="1"/>
</dbReference>
<reference evidence="2" key="1">
    <citation type="submission" date="2014-02" db="EMBL/GenBank/DDBJ databases">
        <authorList>
            <person name="Genoscope - CEA"/>
        </authorList>
    </citation>
    <scope>NUCLEOTIDE SEQUENCE</scope>
    <source>
        <strain evidence="2">LS3</strain>
    </source>
</reference>
<proteinExistence type="predicted"/>
<dbReference type="InterPro" id="IPR053030">
    <property type="entry name" value="Ribosomal_biogenesis_FAF1-like"/>
</dbReference>
<dbReference type="GO" id="GO:0005730">
    <property type="term" value="C:nucleolus"/>
    <property type="evidence" value="ECO:0007669"/>
    <property type="project" value="TreeGrafter"/>
</dbReference>
<protein>
    <submittedName>
        <fullName evidence="2">ARAD1D29018p</fullName>
    </submittedName>
</protein>
<feature type="compositionally biased region" description="Basic and acidic residues" evidence="1">
    <location>
        <begin position="38"/>
        <end position="55"/>
    </location>
</feature>
<sequence length="192" mass="21483">MSDSSDSEPEVVTFTGTVASSEPVSKRERKLFMTSTAPKKEIKEPPKSRKKKDVDPESVENDLALQRLISESHILAEANDYTGADISLDFDPIGKSRLKALDSRMHTLTGKTHKAQKMPMKMRQGVEAKRKERQDKKEKEAREAGIVLARKSKVKKSTTKRDLGLKIASVGKSTGHGIVISERDIQRIRNKK</sequence>
<dbReference type="InterPro" id="IPR027973">
    <property type="entry name" value="FSAF1-like"/>
</dbReference>
<feature type="compositionally biased region" description="Basic and acidic residues" evidence="1">
    <location>
        <begin position="124"/>
        <end position="141"/>
    </location>
</feature>
<dbReference type="PhylomeDB" id="A0A060TGC7"/>
<dbReference type="GO" id="GO:0000462">
    <property type="term" value="P:maturation of SSU-rRNA from tricistronic rRNA transcript (SSU-rRNA, 5.8S rRNA, LSU-rRNA)"/>
    <property type="evidence" value="ECO:0007669"/>
    <property type="project" value="TreeGrafter"/>
</dbReference>
<feature type="region of interest" description="Disordered" evidence="1">
    <location>
        <begin position="1"/>
        <end position="59"/>
    </location>
</feature>
<feature type="region of interest" description="Disordered" evidence="1">
    <location>
        <begin position="109"/>
        <end position="141"/>
    </location>
</feature>
<evidence type="ECO:0000313" key="2">
    <source>
        <dbReference type="EMBL" id="CDP38186.1"/>
    </source>
</evidence>
<reference evidence="2" key="2">
    <citation type="submission" date="2014-06" db="EMBL/GenBank/DDBJ databases">
        <title>The complete genome of Blastobotrys (Arxula) adeninivorans LS3 - a yeast of biotechnological interest.</title>
        <authorList>
            <person name="Kunze G."/>
            <person name="Gaillardin C."/>
            <person name="Czernicka M."/>
            <person name="Durrens P."/>
            <person name="Martin T."/>
            <person name="Boer E."/>
            <person name="Gabaldon T."/>
            <person name="Cruz J."/>
            <person name="Talla E."/>
            <person name="Marck C."/>
            <person name="Goffeau A."/>
            <person name="Barbe V."/>
            <person name="Baret P."/>
            <person name="Baronian K."/>
            <person name="Beier S."/>
            <person name="Bleykasten C."/>
            <person name="Bode R."/>
            <person name="Casaregola S."/>
            <person name="Despons L."/>
            <person name="Fairhead C."/>
            <person name="Giersberg M."/>
            <person name="Gierski P."/>
            <person name="Hahnel U."/>
            <person name="Hartmann A."/>
            <person name="Jankowska D."/>
            <person name="Jubin C."/>
            <person name="Jung P."/>
            <person name="Lafontaine I."/>
            <person name="Leh-Louis V."/>
            <person name="Lemaire M."/>
            <person name="Marcet-Houben M."/>
            <person name="Mascher M."/>
            <person name="Morel G."/>
            <person name="Richard G.-F."/>
            <person name="Riechen J."/>
            <person name="Sacerdot C."/>
            <person name="Sarkar A."/>
            <person name="Savel G."/>
            <person name="Schacherer J."/>
            <person name="Sherman D."/>
            <person name="Straub M.-L."/>
            <person name="Stein N."/>
            <person name="Thierry A."/>
            <person name="Trautwein-Schult A."/>
            <person name="Westhof E."/>
            <person name="Worch S."/>
            <person name="Dujon B."/>
            <person name="Souciet J.-L."/>
            <person name="Wincker P."/>
            <person name="Scholz U."/>
            <person name="Neuveglise N."/>
        </authorList>
    </citation>
    <scope>NUCLEOTIDE SEQUENCE</scope>
    <source>
        <strain evidence="2">LS3</strain>
    </source>
</reference>
<dbReference type="AlphaFoldDB" id="A0A060TGC7"/>
<dbReference type="PANTHER" id="PTHR28096:SF1">
    <property type="entry name" value="PROTEIN FAF1"/>
    <property type="match status" value="1"/>
</dbReference>
<feature type="compositionally biased region" description="Polar residues" evidence="1">
    <location>
        <begin position="14"/>
        <end position="23"/>
    </location>
</feature>
<dbReference type="EMBL" id="HG937694">
    <property type="protein sequence ID" value="CDP38186.1"/>
    <property type="molecule type" value="Genomic_DNA"/>
</dbReference>
<dbReference type="PANTHER" id="PTHR28096">
    <property type="entry name" value="PROTEIN FAF1"/>
    <property type="match status" value="1"/>
</dbReference>
<accession>A0A060TGC7</accession>
<organism evidence="2">
    <name type="scientific">Blastobotrys adeninivorans</name>
    <name type="common">Yeast</name>
    <name type="synonym">Arxula adeninivorans</name>
    <dbReference type="NCBI Taxonomy" id="409370"/>
    <lineage>
        <taxon>Eukaryota</taxon>
        <taxon>Fungi</taxon>
        <taxon>Dikarya</taxon>
        <taxon>Ascomycota</taxon>
        <taxon>Saccharomycotina</taxon>
        <taxon>Dipodascomycetes</taxon>
        <taxon>Dipodascales</taxon>
        <taxon>Trichomonascaceae</taxon>
        <taxon>Blastobotrys</taxon>
    </lineage>
</organism>
<gene>
    <name evidence="2" type="ORF">GNLVRS02_ARAD1D29018g</name>
</gene>
<name>A0A060TGC7_BLAAD</name>